<organism evidence="3">
    <name type="scientific">Desertifilum tharense IPPAS B-1220</name>
    <dbReference type="NCBI Taxonomy" id="1781255"/>
    <lineage>
        <taxon>Bacteria</taxon>
        <taxon>Bacillati</taxon>
        <taxon>Cyanobacteriota</taxon>
        <taxon>Cyanophyceae</taxon>
        <taxon>Desertifilales</taxon>
        <taxon>Desertifilaceae</taxon>
        <taxon>Desertifilum</taxon>
    </lineage>
</organism>
<proteinExistence type="predicted"/>
<keyword evidence="2" id="KW-0812">Transmembrane</keyword>
<dbReference type="STRING" id="1781255.BH720_24305"/>
<name>A0A1E5QDH1_9CYAN</name>
<comment type="caution">
    <text evidence="3">The sequence shown here is derived from an EMBL/GenBank/DDBJ whole genome shotgun (WGS) entry which is preliminary data.</text>
</comment>
<dbReference type="EMBL" id="MJGC01000121">
    <property type="protein sequence ID" value="OEJ72624.1"/>
    <property type="molecule type" value="Genomic_DNA"/>
</dbReference>
<protein>
    <submittedName>
        <fullName evidence="3">Uncharacterized protein</fullName>
    </submittedName>
</protein>
<evidence type="ECO:0000256" key="1">
    <source>
        <dbReference type="SAM" id="MobiDB-lite"/>
    </source>
</evidence>
<dbReference type="InterPro" id="IPR049774">
    <property type="entry name" value="EPS_HpsA-like"/>
</dbReference>
<dbReference type="NCBIfam" id="NF038301">
    <property type="entry name" value="EPS_HpsA"/>
    <property type="match status" value="2"/>
</dbReference>
<evidence type="ECO:0000256" key="2">
    <source>
        <dbReference type="SAM" id="Phobius"/>
    </source>
</evidence>
<keyword evidence="2" id="KW-1133">Transmembrane helix</keyword>
<feature type="region of interest" description="Disordered" evidence="1">
    <location>
        <begin position="203"/>
        <end position="225"/>
    </location>
</feature>
<dbReference type="OrthoDB" id="468482at2"/>
<keyword evidence="2" id="KW-0472">Membrane</keyword>
<feature type="region of interest" description="Disordered" evidence="1">
    <location>
        <begin position="1575"/>
        <end position="1641"/>
    </location>
</feature>
<feature type="transmembrane region" description="Helical" evidence="2">
    <location>
        <begin position="47"/>
        <end position="69"/>
    </location>
</feature>
<accession>A0A1E5QDH1</accession>
<sequence length="1641" mass="180220">MSNRKRFQAVPQPLRSLNKAIKAILNWLSRGLLNLGKPQRRRQATAGFVLPTVVMMMLVVMLITTAMVLRSFDRSKNANNVRVNEATLNAAAPALDRSRAKIKELFDSVQEGTPPDDRLIAEFNTNINKYTFGDEIPLKLVYDYSNGTQPDAPDGQINDITNPGAPLKETIKTAWKFPVDTDNNGKFDTFTLYSILFRTPGIDGNNNPDRRRNPLDARTPPMDDFVPPGCPSNATATSGWFKVNDILKKSIYVYAANVPITELPADLDTNNYEVFQGQSRGFSALEYQQDRTRIPLANNAIVYEDDLEILPGQGLDVNGRIFTNSNLLAGKTFAGDVRLRLVSSINSCYYAKEASEIVVGGNLAPGRVNDTTDQNAALIDFYQGRGVPPTTAQNLGADDKSTVEPGGSTLAYNTAAYEERIDLLVNAARLLPADQQPVPENQLRNYFKERTRRVPYKEVATGANPLIVNGTDYRTSPITNAGQAQAFLQTATGPARPPRTWMYPVDPANNNTFAGFANLQLNLIRPRATQPAQREGKEWRVGDRVFIGNNLPEFVYNETAQSFLRNDSQLLLAPSENRWHNRGSGMSDETRSRTSRVRTLDDLGDTGRDGYWERQAARDQIRLTDLFGGVRIVTGTGIYLPGNNDLSAPAAPFPPVAPALVPKRFTIWPDYLPMAKDHNDVFDTNGLLVNDTTNDRPYLRMRATAVYHYDKKPNTDPGDTYPYDVTNPDAETPEYQRPIACVSSYYDPTDAASSANTGTGAKSNNGIVYGWPGSDAGQTKSDLVNFLGNGALASNYRTILEYQSRLRYPNQQLVNPLLASAFAKINASTPNQLTLAETTALDTGICAISILNGAAPNAGLPIQNDNIREVTLLDARQVRAIEGSDGVDGNYDLSIEERQPLEIRATALDLGAMRQRLFGSGDTTDSRQEYMIPNTGIIYATREDAIPDQSNPTSLGVSASDSILDPNRRPNAIILENGSNLSRDTNYRQEEKGLILATNVPVYIKGDFNLHSGGEEFEPVNASNFYTRSNRNTSFACRQNQRGCTGSGDNWRPATVLADAITLLSSDYRYGFRNEGDYDLRNNQGQSFVRYDLNGDGDFDDSVTFNETTFPGTPDAPVDLNGNGNTTDTSVALLETEVPAKVARRLNGFFDNNFVTSRNFLDSDYRNVARFTGADLEKNSSYFNNLVTPVQRRVSFPEYLMEVCPKLPVSQCGSNDWFVDPNPAAPKKAKDVVGQAFDIAQHKSGTTKEPADPAYRRFARRVAFLRNDNAELVDSTNATLAANARPFVLGISTSGNIQSFATDGSITNASSQIRTTDNTLWFRTIGTGPRNIGSNFVINASRVVADVSGTPRLKDQPIVAPVLQLQLTTRLSTGDQNINAATGSNSLLNFMNSNENIAANQTNWMPHPPSTGNTYNLILAAGDTPGRPFDNNGGVANYVRFLESWNPTATATSAIPTRISGSLIQMKRSSYATAPFRVMIPTADLASGTYNQARGIFNYPQRYRKLDDSTNVLPYYDPPTRNWGFDVALLSQGPDLFSTQFTLPPTAAPSDFFRQVGRDDEWVRVLLCAAQPEASLATPGNPSTPIPGGYVQPGTDDPTLLTQYVDPPGGGLPQRNYKFAISRDQRPRCSTEPNAALRQPS</sequence>
<reference evidence="3" key="1">
    <citation type="submission" date="2016-09" db="EMBL/GenBank/DDBJ databases">
        <title>Draft genome of thermotolerant cyanobacterium Desertifilum sp. strain IPPAS B-1220.</title>
        <authorList>
            <person name="Sinetova M.A."/>
            <person name="Bolakhan K."/>
            <person name="Zayadan B.K."/>
            <person name="Mironov K.S."/>
            <person name="Ustinova V."/>
            <person name="Kupriyanova E.V."/>
            <person name="Sidorov R.A."/>
            <person name="Skrypnik A.N."/>
            <person name="Gogoleva N.E."/>
            <person name="Gogolev Y.V."/>
            <person name="Los D.A."/>
        </authorList>
    </citation>
    <scope>NUCLEOTIDE SEQUENCE [LARGE SCALE GENOMIC DNA]</scope>
    <source>
        <strain evidence="3">IPPAS B-1220</strain>
    </source>
</reference>
<gene>
    <name evidence="3" type="ORF">BH720_24305</name>
</gene>
<evidence type="ECO:0000313" key="3">
    <source>
        <dbReference type="EMBL" id="OEJ72624.1"/>
    </source>
</evidence>